<sequence length="51" mass="5473">VLASTSSVESSVFFISVDDSFSITPSDSSFNATVIFFSNTLADGLDFNRMV</sequence>
<evidence type="ECO:0000313" key="1">
    <source>
        <dbReference type="EMBL" id="SVD12180.1"/>
    </source>
</evidence>
<organism evidence="1">
    <name type="scientific">marine metagenome</name>
    <dbReference type="NCBI Taxonomy" id="408172"/>
    <lineage>
        <taxon>unclassified sequences</taxon>
        <taxon>metagenomes</taxon>
        <taxon>ecological metagenomes</taxon>
    </lineage>
</organism>
<dbReference type="EMBL" id="UINC01130850">
    <property type="protein sequence ID" value="SVD12180.1"/>
    <property type="molecule type" value="Genomic_DNA"/>
</dbReference>
<protein>
    <submittedName>
        <fullName evidence="1">Uncharacterized protein</fullName>
    </submittedName>
</protein>
<reference evidence="1" key="1">
    <citation type="submission" date="2018-05" db="EMBL/GenBank/DDBJ databases">
        <authorList>
            <person name="Lanie J.A."/>
            <person name="Ng W.-L."/>
            <person name="Kazmierczak K.M."/>
            <person name="Andrzejewski T.M."/>
            <person name="Davidsen T.M."/>
            <person name="Wayne K.J."/>
            <person name="Tettelin H."/>
            <person name="Glass J.I."/>
            <person name="Rusch D."/>
            <person name="Podicherti R."/>
            <person name="Tsui H.-C.T."/>
            <person name="Winkler M.E."/>
        </authorList>
    </citation>
    <scope>NUCLEOTIDE SEQUENCE</scope>
</reference>
<dbReference type="AlphaFoldDB" id="A0A382SQD9"/>
<feature type="non-terminal residue" evidence="1">
    <location>
        <position position="1"/>
    </location>
</feature>
<proteinExistence type="predicted"/>
<gene>
    <name evidence="1" type="ORF">METZ01_LOCUS365034</name>
</gene>
<accession>A0A382SQD9</accession>
<name>A0A382SQD9_9ZZZZ</name>